<name>A0A2S2CX78_9PROT</name>
<comment type="subcellular location">
    <subcellularLocation>
        <location evidence="1 9">Cytoplasm</location>
    </subcellularLocation>
</comment>
<dbReference type="AlphaFoldDB" id="A0A2S2CX78"/>
<evidence type="ECO:0000256" key="6">
    <source>
        <dbReference type="ARBA" id="ARBA00020397"/>
    </source>
</evidence>
<dbReference type="Proteomes" id="UP000245629">
    <property type="component" value="Plasmid unnamed1"/>
</dbReference>
<dbReference type="InterPro" id="IPR045864">
    <property type="entry name" value="aa-tRNA-synth_II/BPL/LPL"/>
</dbReference>
<dbReference type="GO" id="GO:0006427">
    <property type="term" value="P:histidyl-tRNA aminoacylation"/>
    <property type="evidence" value="ECO:0007669"/>
    <property type="project" value="TreeGrafter"/>
</dbReference>
<dbReference type="Gene3D" id="3.30.930.10">
    <property type="entry name" value="Bira Bifunctional Protein, Domain 2"/>
    <property type="match status" value="1"/>
</dbReference>
<comment type="similarity">
    <text evidence="3 9">Belongs to the class-II aminoacyl-tRNA synthetase family. HisZ subfamily.</text>
</comment>
<dbReference type="InterPro" id="IPR004516">
    <property type="entry name" value="HisRS/HisZ"/>
</dbReference>
<feature type="binding site" evidence="10">
    <location>
        <position position="129"/>
    </location>
    <ligand>
        <name>L-histidine</name>
        <dbReference type="ChEBI" id="CHEBI:57595"/>
    </ligand>
</feature>
<sequence>MPADPMSTALLPAGLHDVLPNEASHEADTVERLLAEFAGLGYQRVKPPLVEFEDSLLSGSGAAMAQQTFRLMDPLSQRMMAVRADITPQIARIATTRLKNEPRPVRLCYAGQVLRVKGSQLRQERQFTQVGVELIGPLQPEADAEVILLAVQALEAVGVPHLSVDLCVPTMVSRICRGLGLGEEETRHLRAALDRKDAAGVAAVGGPAAPLLQTLMAASGPAGRAMQALGALALPEAAETDRRRLTETLRLLRAAKPDLTVTIDLVEHRGFEYQTGLSFTLFSRDASGELGQGGRYRAGARPDAEEDGEPSTGFTLYMDTLLRVVPATQAARRVFVPHGTDWAVAGKLRAEGWVTVAGLSPAADPVAEARRLQCGHRLADGSVQPVD</sequence>
<dbReference type="RefSeq" id="WP_109331942.1">
    <property type="nucleotide sequence ID" value="NZ_CP029356.1"/>
</dbReference>
<dbReference type="InterPro" id="IPR004517">
    <property type="entry name" value="HisZ"/>
</dbReference>
<keyword evidence="9" id="KW-0028">Amino-acid biosynthesis</keyword>
<evidence type="ECO:0000256" key="4">
    <source>
        <dbReference type="ARBA" id="ARBA00011496"/>
    </source>
</evidence>
<dbReference type="GO" id="GO:0005737">
    <property type="term" value="C:cytoplasm"/>
    <property type="evidence" value="ECO:0007669"/>
    <property type="project" value="UniProtKB-SubCell"/>
</dbReference>
<comment type="subunit">
    <text evidence="4 9">Heteromultimer composed of HisG and HisZ subunits.</text>
</comment>
<evidence type="ECO:0000256" key="3">
    <source>
        <dbReference type="ARBA" id="ARBA00005539"/>
    </source>
</evidence>
<comment type="function">
    <text evidence="8 9">Required for the first step of histidine biosynthesis. May allow the feedback regulation of ATP phosphoribosyltransferase activity by histidine.</text>
</comment>
<dbReference type="KEGG" id="azz:DEW08_23870"/>
<dbReference type="GO" id="GO:0000105">
    <property type="term" value="P:L-histidine biosynthetic process"/>
    <property type="evidence" value="ECO:0007669"/>
    <property type="project" value="UniProtKB-UniRule"/>
</dbReference>
<feature type="binding site" evidence="10">
    <location>
        <begin position="85"/>
        <end position="87"/>
    </location>
    <ligand>
        <name>L-histidine</name>
        <dbReference type="ChEBI" id="CHEBI:57595"/>
    </ligand>
</feature>
<keyword evidence="7 9" id="KW-0963">Cytoplasm</keyword>
<dbReference type="HAMAP" id="MF_00125">
    <property type="entry name" value="HisZ"/>
    <property type="match status" value="1"/>
</dbReference>
<evidence type="ECO:0000256" key="8">
    <source>
        <dbReference type="ARBA" id="ARBA00025246"/>
    </source>
</evidence>
<evidence type="ECO:0000313" key="13">
    <source>
        <dbReference type="Proteomes" id="UP000245629"/>
    </source>
</evidence>
<feature type="binding site" evidence="10">
    <location>
        <position position="269"/>
    </location>
    <ligand>
        <name>L-histidine</name>
        <dbReference type="ChEBI" id="CHEBI:57595"/>
    </ligand>
</feature>
<dbReference type="InterPro" id="IPR006195">
    <property type="entry name" value="aa-tRNA-synth_II"/>
</dbReference>
<dbReference type="PROSITE" id="PS50862">
    <property type="entry name" value="AA_TRNA_LIGASE_II"/>
    <property type="match status" value="1"/>
</dbReference>
<evidence type="ECO:0000259" key="11">
    <source>
        <dbReference type="PROSITE" id="PS50862"/>
    </source>
</evidence>
<reference evidence="13" key="1">
    <citation type="submission" date="2018-05" db="EMBL/GenBank/DDBJ databases">
        <title>Azospirillum thermophila sp. nov., a novel isolated from hot spring.</title>
        <authorList>
            <person name="Zhao Z."/>
        </authorList>
    </citation>
    <scope>NUCLEOTIDE SEQUENCE [LARGE SCALE GENOMIC DNA]</scope>
    <source>
        <strain evidence="13">CFH 70021</strain>
        <plasmid evidence="13">unnamed1</plasmid>
    </source>
</reference>
<evidence type="ECO:0000256" key="2">
    <source>
        <dbReference type="ARBA" id="ARBA00004667"/>
    </source>
</evidence>
<dbReference type="Pfam" id="PF13393">
    <property type="entry name" value="tRNA-synt_His"/>
    <property type="match status" value="1"/>
</dbReference>
<keyword evidence="13" id="KW-1185">Reference proteome</keyword>
<gene>
    <name evidence="9" type="primary">hisZ</name>
    <name evidence="12" type="ORF">DEW08_23870</name>
</gene>
<comment type="miscellaneous">
    <text evidence="9">This function is generally fulfilled by the C-terminal part of HisG, which is missing in some bacteria such as this one.</text>
</comment>
<accession>A0A2S2CX78</accession>
<proteinExistence type="inferred from homology"/>
<evidence type="ECO:0000256" key="10">
    <source>
        <dbReference type="PIRSR" id="PIRSR001549-1"/>
    </source>
</evidence>
<feature type="binding site" evidence="10">
    <location>
        <position position="133"/>
    </location>
    <ligand>
        <name>L-histidine</name>
        <dbReference type="ChEBI" id="CHEBI:57595"/>
    </ligand>
</feature>
<dbReference type="GO" id="GO:0004821">
    <property type="term" value="F:histidine-tRNA ligase activity"/>
    <property type="evidence" value="ECO:0007669"/>
    <property type="project" value="TreeGrafter"/>
</dbReference>
<comment type="subunit">
    <text evidence="5">Homodimer.</text>
</comment>
<dbReference type="GO" id="GO:0016757">
    <property type="term" value="F:glycosyltransferase activity"/>
    <property type="evidence" value="ECO:0007669"/>
    <property type="project" value="UniProtKB-KW"/>
</dbReference>
<dbReference type="OrthoDB" id="9769617at2"/>
<dbReference type="PIRSF" id="PIRSF001549">
    <property type="entry name" value="His-tRNA_synth"/>
    <property type="match status" value="1"/>
</dbReference>
<evidence type="ECO:0000256" key="9">
    <source>
        <dbReference type="HAMAP-Rule" id="MF_00125"/>
    </source>
</evidence>
<keyword evidence="9" id="KW-0368">Histidine biosynthesis</keyword>
<keyword evidence="12" id="KW-0328">Glycosyltransferase</keyword>
<evidence type="ECO:0000256" key="7">
    <source>
        <dbReference type="ARBA" id="ARBA00022490"/>
    </source>
</evidence>
<dbReference type="UniPathway" id="UPA00031">
    <property type="reaction ID" value="UER00006"/>
</dbReference>
<organism evidence="12 13">
    <name type="scientific">Azospirillum thermophilum</name>
    <dbReference type="NCBI Taxonomy" id="2202148"/>
    <lineage>
        <taxon>Bacteria</taxon>
        <taxon>Pseudomonadati</taxon>
        <taxon>Pseudomonadota</taxon>
        <taxon>Alphaproteobacteria</taxon>
        <taxon>Rhodospirillales</taxon>
        <taxon>Azospirillaceae</taxon>
        <taxon>Azospirillum</taxon>
    </lineage>
</organism>
<dbReference type="PANTHER" id="PTHR43707:SF1">
    <property type="entry name" value="HISTIDINE--TRNA LIGASE, MITOCHONDRIAL-RELATED"/>
    <property type="match status" value="1"/>
</dbReference>
<feature type="domain" description="Aminoacyl-transfer RNA synthetases class-II family profile" evidence="11">
    <location>
        <begin position="30"/>
        <end position="337"/>
    </location>
</feature>
<dbReference type="EMBL" id="CP029356">
    <property type="protein sequence ID" value="AWK89058.1"/>
    <property type="molecule type" value="Genomic_DNA"/>
</dbReference>
<evidence type="ECO:0000256" key="5">
    <source>
        <dbReference type="ARBA" id="ARBA00011738"/>
    </source>
</evidence>
<comment type="pathway">
    <text evidence="2 9">Amino-acid biosynthesis; L-histidine biosynthesis; L-histidine from 5-phospho-alpha-D-ribose 1-diphosphate: step 1/9.</text>
</comment>
<geneLocation type="plasmid" evidence="12 13">
    <name>unnamed1</name>
</geneLocation>
<keyword evidence="12" id="KW-0614">Plasmid</keyword>
<keyword evidence="12" id="KW-0808">Transferase</keyword>
<dbReference type="InterPro" id="IPR041715">
    <property type="entry name" value="HisRS-like_core"/>
</dbReference>
<feature type="binding site" evidence="10">
    <location>
        <position position="115"/>
    </location>
    <ligand>
        <name>L-histidine</name>
        <dbReference type="ChEBI" id="CHEBI:57595"/>
    </ligand>
</feature>
<evidence type="ECO:0000313" key="12">
    <source>
        <dbReference type="EMBL" id="AWK89058.1"/>
    </source>
</evidence>
<evidence type="ECO:0000256" key="1">
    <source>
        <dbReference type="ARBA" id="ARBA00004496"/>
    </source>
</evidence>
<protein>
    <recommendedName>
        <fullName evidence="6 9">ATP phosphoribosyltransferase regulatory subunit</fullName>
    </recommendedName>
</protein>
<dbReference type="SUPFAM" id="SSF55681">
    <property type="entry name" value="Class II aaRS and biotin synthetases"/>
    <property type="match status" value="1"/>
</dbReference>
<dbReference type="PANTHER" id="PTHR43707">
    <property type="entry name" value="HISTIDYL-TRNA SYNTHETASE"/>
    <property type="match status" value="1"/>
</dbReference>